<sequence>MATQTPFVPYSSRVYQGKAETLAGTTSTSPSLPQLDGNQPAVRSTARIVVDYYNFMMNTDAVLYALPKFTYVTVMVTV</sequence>
<name>A0A1D1VMP7_RAMVA</name>
<organism evidence="1 2">
    <name type="scientific">Ramazzottius varieornatus</name>
    <name type="common">Water bear</name>
    <name type="synonym">Tardigrade</name>
    <dbReference type="NCBI Taxonomy" id="947166"/>
    <lineage>
        <taxon>Eukaryota</taxon>
        <taxon>Metazoa</taxon>
        <taxon>Ecdysozoa</taxon>
        <taxon>Tardigrada</taxon>
        <taxon>Eutardigrada</taxon>
        <taxon>Parachela</taxon>
        <taxon>Hypsibioidea</taxon>
        <taxon>Ramazzottiidae</taxon>
        <taxon>Ramazzottius</taxon>
    </lineage>
</organism>
<dbReference type="Proteomes" id="UP000186922">
    <property type="component" value="Unassembled WGS sequence"/>
</dbReference>
<dbReference type="EMBL" id="BDGG01000008">
    <property type="protein sequence ID" value="GAV02890.1"/>
    <property type="molecule type" value="Genomic_DNA"/>
</dbReference>
<reference evidence="1 2" key="1">
    <citation type="journal article" date="2016" name="Nat. Commun.">
        <title>Extremotolerant tardigrade genome and improved radiotolerance of human cultured cells by tardigrade-unique protein.</title>
        <authorList>
            <person name="Hashimoto T."/>
            <person name="Horikawa D.D."/>
            <person name="Saito Y."/>
            <person name="Kuwahara H."/>
            <person name="Kozuka-Hata H."/>
            <person name="Shin-I T."/>
            <person name="Minakuchi Y."/>
            <person name="Ohishi K."/>
            <person name="Motoyama A."/>
            <person name="Aizu T."/>
            <person name="Enomoto A."/>
            <person name="Kondo K."/>
            <person name="Tanaka S."/>
            <person name="Hara Y."/>
            <person name="Koshikawa S."/>
            <person name="Sagara H."/>
            <person name="Miura T."/>
            <person name="Yokobori S."/>
            <person name="Miyagawa K."/>
            <person name="Suzuki Y."/>
            <person name="Kubo T."/>
            <person name="Oyama M."/>
            <person name="Kohara Y."/>
            <person name="Fujiyama A."/>
            <person name="Arakawa K."/>
            <person name="Katayama T."/>
            <person name="Toyoda A."/>
            <person name="Kunieda T."/>
        </authorList>
    </citation>
    <scope>NUCLEOTIDE SEQUENCE [LARGE SCALE GENOMIC DNA]</scope>
    <source>
        <strain evidence="1 2">YOKOZUNA-1</strain>
    </source>
</reference>
<evidence type="ECO:0000313" key="2">
    <source>
        <dbReference type="Proteomes" id="UP000186922"/>
    </source>
</evidence>
<proteinExistence type="predicted"/>
<evidence type="ECO:0000313" key="1">
    <source>
        <dbReference type="EMBL" id="GAV02890.1"/>
    </source>
</evidence>
<comment type="caution">
    <text evidence="1">The sequence shown here is derived from an EMBL/GenBank/DDBJ whole genome shotgun (WGS) entry which is preliminary data.</text>
</comment>
<keyword evidence="2" id="KW-1185">Reference proteome</keyword>
<protein>
    <submittedName>
        <fullName evidence="1">Uncharacterized protein</fullName>
    </submittedName>
</protein>
<dbReference type="AlphaFoldDB" id="A0A1D1VMP7"/>
<accession>A0A1D1VMP7</accession>
<gene>
    <name evidence="1" type="primary">RvY_13397-1</name>
    <name evidence="1" type="synonym">RvY_13397.1</name>
    <name evidence="1" type="ORF">RvY_13397</name>
</gene>